<dbReference type="AlphaFoldDB" id="A0AAP0DC78"/>
<feature type="transmembrane region" description="Helical" evidence="6">
    <location>
        <begin position="235"/>
        <end position="254"/>
    </location>
</feature>
<evidence type="ECO:0000259" key="7">
    <source>
        <dbReference type="Pfam" id="PF00892"/>
    </source>
</evidence>
<evidence type="ECO:0000256" key="6">
    <source>
        <dbReference type="SAM" id="Phobius"/>
    </source>
</evidence>
<evidence type="ECO:0000256" key="2">
    <source>
        <dbReference type="ARBA" id="ARBA00007635"/>
    </source>
</evidence>
<sequence>MNTHTNDENKRNNKCTHNAVDVERKKEGCVRNIANLSLSIQPTGDEQNMHNQKMSEFFRKGKPFFAVILLQIGFAGMDVISKVALNDGMNNYVFVVYRHAAATIVVAPFAIVLDRKIMPKMTVSIFAKLLLLGLLEPVIDQNLYIMGMKATTATFATSMSNVLPAMTFVIACILRLEVVDLKSIRSQAKVIGTITTLVGAMLMTLVKGPLIELFWTKGTTNKNVIHNGVDLHHSLKGAFMIIIGCLGWSCFMVLQAITLKSYPAELALTAWICLLGTIEGAIVALVMERGNTEIWAIKWNTTLLATVYCGVVCSGFAYYIQGVIMKERGPVFVTAFSPLCMILVAIMGSIILAEKTYLGRVLGAIVIVAGLYMVVWGKSKDYKLSPSLIGEHVREKQILGKESEKNCSDEVITIKSSSDGVCDKHNQAVDV</sequence>
<evidence type="ECO:0000313" key="9">
    <source>
        <dbReference type="Proteomes" id="UP001408789"/>
    </source>
</evidence>
<evidence type="ECO:0000256" key="5">
    <source>
        <dbReference type="ARBA" id="ARBA00023136"/>
    </source>
</evidence>
<name>A0AAP0DC78_9ASTR</name>
<feature type="transmembrane region" description="Helical" evidence="6">
    <location>
        <begin position="357"/>
        <end position="375"/>
    </location>
</feature>
<feature type="transmembrane region" description="Helical" evidence="6">
    <location>
        <begin position="266"/>
        <end position="287"/>
    </location>
</feature>
<proteinExistence type="inferred from homology"/>
<keyword evidence="9" id="KW-1185">Reference proteome</keyword>
<dbReference type="Pfam" id="PF00892">
    <property type="entry name" value="EamA"/>
    <property type="match status" value="2"/>
</dbReference>
<feature type="domain" description="EamA" evidence="7">
    <location>
        <begin position="65"/>
        <end position="204"/>
    </location>
</feature>
<dbReference type="SUPFAM" id="SSF103481">
    <property type="entry name" value="Multidrug resistance efflux transporter EmrE"/>
    <property type="match status" value="2"/>
</dbReference>
<accession>A0AAP0DC78</accession>
<evidence type="ECO:0000256" key="4">
    <source>
        <dbReference type="ARBA" id="ARBA00022989"/>
    </source>
</evidence>
<dbReference type="InterPro" id="IPR000620">
    <property type="entry name" value="EamA_dom"/>
</dbReference>
<dbReference type="InterPro" id="IPR030184">
    <property type="entry name" value="WAT1-related"/>
</dbReference>
<comment type="similarity">
    <text evidence="2">Belongs to the drug/metabolite transporter (DMT) superfamily. Plant drug/metabolite exporter (P-DME) (TC 2.A.7.4) family.</text>
</comment>
<comment type="subcellular location">
    <subcellularLocation>
        <location evidence="1">Membrane</location>
        <topology evidence="1">Multi-pass membrane protein</topology>
    </subcellularLocation>
</comment>
<keyword evidence="3 6" id="KW-0812">Transmembrane</keyword>
<feature type="transmembrane region" description="Helical" evidence="6">
    <location>
        <begin position="299"/>
        <end position="319"/>
    </location>
</feature>
<feature type="transmembrane region" description="Helical" evidence="6">
    <location>
        <begin position="63"/>
        <end position="80"/>
    </location>
</feature>
<dbReference type="InterPro" id="IPR037185">
    <property type="entry name" value="EmrE-like"/>
</dbReference>
<keyword evidence="4 6" id="KW-1133">Transmembrane helix</keyword>
<feature type="domain" description="EamA" evidence="7">
    <location>
        <begin position="236"/>
        <end position="375"/>
    </location>
</feature>
<dbReference type="GO" id="GO:0022857">
    <property type="term" value="F:transmembrane transporter activity"/>
    <property type="evidence" value="ECO:0007669"/>
    <property type="project" value="InterPro"/>
</dbReference>
<evidence type="ECO:0000256" key="3">
    <source>
        <dbReference type="ARBA" id="ARBA00022692"/>
    </source>
</evidence>
<dbReference type="EMBL" id="JBCNJP010000014">
    <property type="protein sequence ID" value="KAK9068498.1"/>
    <property type="molecule type" value="Genomic_DNA"/>
</dbReference>
<evidence type="ECO:0000256" key="1">
    <source>
        <dbReference type="ARBA" id="ARBA00004141"/>
    </source>
</evidence>
<reference evidence="8 9" key="1">
    <citation type="submission" date="2024-04" db="EMBL/GenBank/DDBJ databases">
        <title>The reference genome of an endangered Asteraceae, Deinandra increscens subsp. villosa, native to the Central Coast of California.</title>
        <authorList>
            <person name="Guilliams M."/>
            <person name="Hasenstab-Lehman K."/>
            <person name="Meyer R."/>
            <person name="Mcevoy S."/>
        </authorList>
    </citation>
    <scope>NUCLEOTIDE SEQUENCE [LARGE SCALE GENOMIC DNA]</scope>
    <source>
        <tissue evidence="8">Leaf</tissue>
    </source>
</reference>
<evidence type="ECO:0000313" key="8">
    <source>
        <dbReference type="EMBL" id="KAK9068498.1"/>
    </source>
</evidence>
<dbReference type="PANTHER" id="PTHR31218">
    <property type="entry name" value="WAT1-RELATED PROTEIN"/>
    <property type="match status" value="1"/>
</dbReference>
<organism evidence="8 9">
    <name type="scientific">Deinandra increscens subsp. villosa</name>
    <dbReference type="NCBI Taxonomy" id="3103831"/>
    <lineage>
        <taxon>Eukaryota</taxon>
        <taxon>Viridiplantae</taxon>
        <taxon>Streptophyta</taxon>
        <taxon>Embryophyta</taxon>
        <taxon>Tracheophyta</taxon>
        <taxon>Spermatophyta</taxon>
        <taxon>Magnoliopsida</taxon>
        <taxon>eudicotyledons</taxon>
        <taxon>Gunneridae</taxon>
        <taxon>Pentapetalae</taxon>
        <taxon>asterids</taxon>
        <taxon>campanulids</taxon>
        <taxon>Asterales</taxon>
        <taxon>Asteraceae</taxon>
        <taxon>Asteroideae</taxon>
        <taxon>Heliantheae alliance</taxon>
        <taxon>Madieae</taxon>
        <taxon>Madiinae</taxon>
        <taxon>Deinandra</taxon>
    </lineage>
</organism>
<gene>
    <name evidence="8" type="ORF">SSX86_012612</name>
</gene>
<dbReference type="Proteomes" id="UP001408789">
    <property type="component" value="Unassembled WGS sequence"/>
</dbReference>
<feature type="transmembrane region" description="Helical" evidence="6">
    <location>
        <begin position="158"/>
        <end position="178"/>
    </location>
</feature>
<feature type="transmembrane region" description="Helical" evidence="6">
    <location>
        <begin position="92"/>
        <end position="113"/>
    </location>
</feature>
<feature type="transmembrane region" description="Helical" evidence="6">
    <location>
        <begin position="190"/>
        <end position="215"/>
    </location>
</feature>
<feature type="transmembrane region" description="Helical" evidence="6">
    <location>
        <begin position="331"/>
        <end position="351"/>
    </location>
</feature>
<comment type="caution">
    <text evidence="8">The sequence shown here is derived from an EMBL/GenBank/DDBJ whole genome shotgun (WGS) entry which is preliminary data.</text>
</comment>
<dbReference type="GO" id="GO:0016020">
    <property type="term" value="C:membrane"/>
    <property type="evidence" value="ECO:0007669"/>
    <property type="project" value="UniProtKB-SubCell"/>
</dbReference>
<keyword evidence="5 6" id="KW-0472">Membrane</keyword>
<protein>
    <recommendedName>
        <fullName evidence="7">EamA domain-containing protein</fullName>
    </recommendedName>
</protein>